<evidence type="ECO:0000313" key="2">
    <source>
        <dbReference type="Proteomes" id="UP000786811"/>
    </source>
</evidence>
<dbReference type="EMBL" id="CAJNRD030001123">
    <property type="protein sequence ID" value="CAG5103317.1"/>
    <property type="molecule type" value="Genomic_DNA"/>
</dbReference>
<gene>
    <name evidence="1" type="ORF">HICCMSTLAB_LOCUS11449</name>
</gene>
<dbReference type="SUPFAM" id="SSF50978">
    <property type="entry name" value="WD40 repeat-like"/>
    <property type="match status" value="1"/>
</dbReference>
<sequence>MTLNCCDNKLLGFAYINLDSRDSMVMFPEEIWEEIFKKIDDVADLIKLQSVCVSFNKWIRRLLERDVNWKKRCQAISDQGHYEIFTKVYPNLINEIDSSWKNDIDNRDWRKIFMSWKKWNFSLNREVFIDSIYDFPTFSRNEVITCIDVWEIDTNNCFGGRILSINRNCCYLTYNNYLIRTKYCAVNKLIIPDSVSTTLLSPHEEIIATYSSDEFTSIITNEKSVISRYVINTTNTEYEDDDFSIELDNDLENAVVKKFYALSPNVMVGLCDHLMAVSIDNKPWKVYNVFKHFLSIVTAIIYHANILILGFDSGYVALFRLNNLQDLLDFNFTTQFSKKIKVDGQPIISLNVTDIQDEQFIISTSEKNFHVIRFFKSTCDVTKIEPKSKEVGVKSVRFGVVSLYVEEDK</sequence>
<proteinExistence type="predicted"/>
<dbReference type="InterPro" id="IPR036047">
    <property type="entry name" value="F-box-like_dom_sf"/>
</dbReference>
<name>A0A8J2MXE6_COTCN</name>
<dbReference type="Proteomes" id="UP000786811">
    <property type="component" value="Unassembled WGS sequence"/>
</dbReference>
<evidence type="ECO:0000313" key="1">
    <source>
        <dbReference type="EMBL" id="CAG5103317.1"/>
    </source>
</evidence>
<keyword evidence="2" id="KW-1185">Reference proteome</keyword>
<accession>A0A8J2MXE6</accession>
<dbReference type="Gene3D" id="1.20.1280.50">
    <property type="match status" value="1"/>
</dbReference>
<reference evidence="1" key="1">
    <citation type="submission" date="2021-04" db="EMBL/GenBank/DDBJ databases">
        <authorList>
            <person name="Chebbi M.A.C M."/>
        </authorList>
    </citation>
    <scope>NUCLEOTIDE SEQUENCE</scope>
</reference>
<dbReference type="CDD" id="cd09917">
    <property type="entry name" value="F-box_SF"/>
    <property type="match status" value="1"/>
</dbReference>
<dbReference type="OrthoDB" id="2095648at2759"/>
<organism evidence="1 2">
    <name type="scientific">Cotesia congregata</name>
    <name type="common">Parasitoid wasp</name>
    <name type="synonym">Apanteles congregatus</name>
    <dbReference type="NCBI Taxonomy" id="51543"/>
    <lineage>
        <taxon>Eukaryota</taxon>
        <taxon>Metazoa</taxon>
        <taxon>Ecdysozoa</taxon>
        <taxon>Arthropoda</taxon>
        <taxon>Hexapoda</taxon>
        <taxon>Insecta</taxon>
        <taxon>Pterygota</taxon>
        <taxon>Neoptera</taxon>
        <taxon>Endopterygota</taxon>
        <taxon>Hymenoptera</taxon>
        <taxon>Apocrita</taxon>
        <taxon>Ichneumonoidea</taxon>
        <taxon>Braconidae</taxon>
        <taxon>Microgastrinae</taxon>
        <taxon>Cotesia</taxon>
    </lineage>
</organism>
<evidence type="ECO:0008006" key="3">
    <source>
        <dbReference type="Google" id="ProtNLM"/>
    </source>
</evidence>
<dbReference type="SUPFAM" id="SSF81383">
    <property type="entry name" value="F-box domain"/>
    <property type="match status" value="1"/>
</dbReference>
<dbReference type="InterPro" id="IPR036322">
    <property type="entry name" value="WD40_repeat_dom_sf"/>
</dbReference>
<comment type="caution">
    <text evidence="1">The sequence shown here is derived from an EMBL/GenBank/DDBJ whole genome shotgun (WGS) entry which is preliminary data.</text>
</comment>
<dbReference type="AlphaFoldDB" id="A0A8J2MXE6"/>
<protein>
    <recommendedName>
        <fullName evidence="3">F-box domain-containing protein</fullName>
    </recommendedName>
</protein>